<dbReference type="Pfam" id="PF10459">
    <property type="entry name" value="Peptidase_S46"/>
    <property type="match status" value="1"/>
</dbReference>
<dbReference type="PANTHER" id="PTHR38469">
    <property type="entry name" value="PERIPLASMIC PEPTIDASE SUBFAMILY S1B"/>
    <property type="match status" value="1"/>
</dbReference>
<dbReference type="GO" id="GO:0008239">
    <property type="term" value="F:dipeptidyl-peptidase activity"/>
    <property type="evidence" value="ECO:0007669"/>
    <property type="project" value="UniProtKB-UniRule"/>
</dbReference>
<comment type="function">
    <text evidence="6">Catalyzes the removal of dipeptides from the N-terminus of oligopeptides.</text>
</comment>
<dbReference type="SUPFAM" id="SSF50494">
    <property type="entry name" value="Trypsin-like serine proteases"/>
    <property type="match status" value="1"/>
</dbReference>
<accession>A0A0C1Z7P9</accession>
<evidence type="ECO:0000256" key="6">
    <source>
        <dbReference type="RuleBase" id="RU366067"/>
    </source>
</evidence>
<dbReference type="RefSeq" id="WP_052555306.1">
    <property type="nucleotide sequence ID" value="NZ_JMCC02000090.1"/>
</dbReference>
<dbReference type="Proteomes" id="UP000031599">
    <property type="component" value="Unassembled WGS sequence"/>
</dbReference>
<evidence type="ECO:0000313" key="9">
    <source>
        <dbReference type="Proteomes" id="UP000031599"/>
    </source>
</evidence>
<gene>
    <name evidence="8" type="ORF">DB30_07872</name>
</gene>
<organism evidence="8 9">
    <name type="scientific">Enhygromyxa salina</name>
    <dbReference type="NCBI Taxonomy" id="215803"/>
    <lineage>
        <taxon>Bacteria</taxon>
        <taxon>Pseudomonadati</taxon>
        <taxon>Myxococcota</taxon>
        <taxon>Polyangia</taxon>
        <taxon>Nannocystales</taxon>
        <taxon>Nannocystaceae</taxon>
        <taxon>Enhygromyxa</taxon>
    </lineage>
</organism>
<reference evidence="8 9" key="1">
    <citation type="submission" date="2014-12" db="EMBL/GenBank/DDBJ databases">
        <title>Genome assembly of Enhygromyxa salina DSM 15201.</title>
        <authorList>
            <person name="Sharma G."/>
            <person name="Subramanian S."/>
        </authorList>
    </citation>
    <scope>NUCLEOTIDE SEQUENCE [LARGE SCALE GENOMIC DNA]</scope>
    <source>
        <strain evidence="8 9">DSM 15201</strain>
    </source>
</reference>
<feature type="compositionally biased region" description="Polar residues" evidence="7">
    <location>
        <begin position="750"/>
        <end position="759"/>
    </location>
</feature>
<feature type="signal peptide" evidence="6">
    <location>
        <begin position="1"/>
        <end position="27"/>
    </location>
</feature>
<dbReference type="InterPro" id="IPR019500">
    <property type="entry name" value="Pep_S46"/>
</dbReference>
<feature type="region of interest" description="Disordered" evidence="7">
    <location>
        <begin position="742"/>
        <end position="767"/>
    </location>
</feature>
<evidence type="ECO:0000256" key="1">
    <source>
        <dbReference type="ARBA" id="ARBA00010491"/>
    </source>
</evidence>
<sequence>MSRFVSIPLCLACLCAPLLVPTHAAFANEGQWKPSQIAEIHPQAAKAGLKLDASALWDPAGDEKTGGLMRAAVNFSGCTAAFVSADGLIATNHHCAYGALQANSTVDHDYLKDGFVAKTRGDELPATGRSIKILRNITDVTAQIHAKLEGIEDDGDRARAYDQARNELVDTCEAAGKFRNCRVSAFFGGKLFELHEYVELRDVRLVYAPPSAIGEYGGETDNWMWPRHTGDFSLLRAYVNPTGDPAEYAPENLIYRPRQWLRPSAQGVDPGDFVAVLGYPGLTDRYLWSAELARHYQQWLPMRVRMYGEWIEILEAARERDAGVGIKVAALTKSLANRHKNAAGKIAGLDRSNFSATRDAEDRRMLEAGDAEALATLEALASITEARRAREAWSFLLDSLNYAPRSLVIARDLVTWEQQRAKPDVERKSGYRDRDRDRVWNRLEQLTKDYDAQVDVELLASFLAYADMLEGRRIAGFDQIMGAAKGQGGMPTRRDGVSGPPEPYLVAAKAALKGSALADAAALEQMFEDPSKIKASKDPMVVLARALAPELDELTKIKDAERGRLLELEPQYFDLISRMRGSSLYSDANGTLRLSHATVQGYDKWNDQTQAPQTVLAGAVAKHRDAGEFDLPDNVLAKAKTASTSRWIDAELGDVPIAFLADGDTTGGNSGSPVINAKGELVGFNFDRVWENVAGDYLWRASHSRNIIVDARYLYWMLDEVEGAEHLLTELGLADFQGAAPKGDAGDATEQANDGSGSSAERAGAKADTAAKPASAAGCGCVVDDQPWAPGVLLFGLLGLAGLRRRNMSGEA</sequence>
<evidence type="ECO:0000256" key="5">
    <source>
        <dbReference type="ARBA" id="ARBA00022801"/>
    </source>
</evidence>
<keyword evidence="3 6" id="KW-0645">Protease</keyword>
<dbReference type="GO" id="GO:0006508">
    <property type="term" value="P:proteolysis"/>
    <property type="evidence" value="ECO:0007669"/>
    <property type="project" value="UniProtKB-KW"/>
</dbReference>
<evidence type="ECO:0000313" key="8">
    <source>
        <dbReference type="EMBL" id="KIG13664.1"/>
    </source>
</evidence>
<keyword evidence="6" id="KW-0720">Serine protease</keyword>
<dbReference type="InterPro" id="IPR009003">
    <property type="entry name" value="Peptidase_S1_PA"/>
</dbReference>
<evidence type="ECO:0000256" key="7">
    <source>
        <dbReference type="SAM" id="MobiDB-lite"/>
    </source>
</evidence>
<dbReference type="InterPro" id="IPR043504">
    <property type="entry name" value="Peptidase_S1_PA_chymotrypsin"/>
</dbReference>
<proteinExistence type="inferred from homology"/>
<evidence type="ECO:0000256" key="4">
    <source>
        <dbReference type="ARBA" id="ARBA00022729"/>
    </source>
</evidence>
<dbReference type="PANTHER" id="PTHR38469:SF1">
    <property type="entry name" value="PERIPLASMIC PEPTIDASE SUBFAMILY S1B"/>
    <property type="match status" value="1"/>
</dbReference>
<dbReference type="AlphaFoldDB" id="A0A0C1Z7P9"/>
<evidence type="ECO:0000256" key="2">
    <source>
        <dbReference type="ARBA" id="ARBA00022438"/>
    </source>
</evidence>
<comment type="caution">
    <text evidence="8">The sequence shown here is derived from an EMBL/GenBank/DDBJ whole genome shotgun (WGS) entry which is preliminary data.</text>
</comment>
<evidence type="ECO:0000256" key="3">
    <source>
        <dbReference type="ARBA" id="ARBA00022670"/>
    </source>
</evidence>
<feature type="chain" id="PRO_5023126007" description="Dipeptidyl-peptidase" evidence="6">
    <location>
        <begin position="28"/>
        <end position="812"/>
    </location>
</feature>
<dbReference type="EC" id="3.4.14.-" evidence="6"/>
<name>A0A0C1Z7P9_9BACT</name>
<dbReference type="GO" id="GO:0043171">
    <property type="term" value="P:peptide catabolic process"/>
    <property type="evidence" value="ECO:0007669"/>
    <property type="project" value="UniProtKB-UniRule"/>
</dbReference>
<protein>
    <recommendedName>
        <fullName evidence="6">Dipeptidyl-peptidase</fullName>
        <ecNumber evidence="6">3.4.14.-</ecNumber>
    </recommendedName>
</protein>
<dbReference type="Gene3D" id="2.40.10.10">
    <property type="entry name" value="Trypsin-like serine proteases"/>
    <property type="match status" value="1"/>
</dbReference>
<comment type="similarity">
    <text evidence="1 6">Belongs to the peptidase S46 family.</text>
</comment>
<dbReference type="EMBL" id="JMCC02000090">
    <property type="protein sequence ID" value="KIG13664.1"/>
    <property type="molecule type" value="Genomic_DNA"/>
</dbReference>
<keyword evidence="4 6" id="KW-0732">Signal</keyword>
<dbReference type="GO" id="GO:0070009">
    <property type="term" value="F:serine-type aminopeptidase activity"/>
    <property type="evidence" value="ECO:0007669"/>
    <property type="project" value="UniProtKB-UniRule"/>
</dbReference>
<dbReference type="InterPro" id="IPR024038">
    <property type="entry name" value="MYXO-CTERM"/>
</dbReference>
<dbReference type="NCBIfam" id="TIGR03901">
    <property type="entry name" value="MYXO-CTERM"/>
    <property type="match status" value="1"/>
</dbReference>
<keyword evidence="5 6" id="KW-0378">Hydrolase</keyword>
<keyword evidence="2 6" id="KW-0031">Aminopeptidase</keyword>